<dbReference type="PANTHER" id="PTHR12526:SF590">
    <property type="entry name" value="ALPHA-MALTOSE-1-PHOSPHATE SYNTHASE"/>
    <property type="match status" value="1"/>
</dbReference>
<organism evidence="1 2">
    <name type="scientific">Microbacterium album</name>
    <dbReference type="NCBI Taxonomy" id="2053191"/>
    <lineage>
        <taxon>Bacteria</taxon>
        <taxon>Bacillati</taxon>
        <taxon>Actinomycetota</taxon>
        <taxon>Actinomycetes</taxon>
        <taxon>Micrococcales</taxon>
        <taxon>Microbacteriaceae</taxon>
        <taxon>Microbacterium</taxon>
    </lineage>
</organism>
<name>A0A917MMW3_9MICO</name>
<dbReference type="GO" id="GO:0016757">
    <property type="term" value="F:glycosyltransferase activity"/>
    <property type="evidence" value="ECO:0007669"/>
    <property type="project" value="TreeGrafter"/>
</dbReference>
<evidence type="ECO:0000313" key="1">
    <source>
        <dbReference type="EMBL" id="GGH49079.1"/>
    </source>
</evidence>
<gene>
    <name evidence="1" type="ORF">GCM10010921_27030</name>
</gene>
<dbReference type="Gene3D" id="3.40.50.2000">
    <property type="entry name" value="Glycogen Phosphorylase B"/>
    <property type="match status" value="2"/>
</dbReference>
<comment type="caution">
    <text evidence="1">The sequence shown here is derived from an EMBL/GenBank/DDBJ whole genome shotgun (WGS) entry which is preliminary data.</text>
</comment>
<dbReference type="CDD" id="cd03801">
    <property type="entry name" value="GT4_PimA-like"/>
    <property type="match status" value="1"/>
</dbReference>
<evidence type="ECO:0008006" key="3">
    <source>
        <dbReference type="Google" id="ProtNLM"/>
    </source>
</evidence>
<dbReference type="Proteomes" id="UP000657592">
    <property type="component" value="Unassembled WGS sequence"/>
</dbReference>
<proteinExistence type="predicted"/>
<sequence>MSAPRPRVLLLANTVFFPPYPEELPALTGAHPRAWINDVEADLLSVDQRLRTAPSRLRRALYRRLPLWVVQVLEAYRVGRAYDVVFCWSVADVALSLALLLKLTRRRMPVVALLTRVSERKKALLLRRVHSHLDRIILPPAVQREHAVRELGVPEAKLVALPWTLDTTFWSAPVAEPGSALETDMICAAGGEMRDYPTLVRAMAGLDIRCHIAGVLDTTRADWWNADERDRRGEDRVPPNVTFGTMPAAELRALYRRSRFVVVPLRPTDSDNGITSMHEAWSMGRPVIVSAVAGQRAAFVEGREGLWVPTGDAEALRRAIVELWNDPRRAAAMGEAGRRLVVRERDHRVFSDGVSRVLRDAARRSRPAGGSPR</sequence>
<protein>
    <recommendedName>
        <fullName evidence="3">Glycosyltransferase</fullName>
    </recommendedName>
</protein>
<dbReference type="RefSeq" id="WP_188756835.1">
    <property type="nucleotide sequence ID" value="NZ_BMJY01000016.1"/>
</dbReference>
<dbReference type="EMBL" id="BMJY01000016">
    <property type="protein sequence ID" value="GGH49079.1"/>
    <property type="molecule type" value="Genomic_DNA"/>
</dbReference>
<accession>A0A917MMW3</accession>
<keyword evidence="2" id="KW-1185">Reference proteome</keyword>
<dbReference type="Pfam" id="PF13692">
    <property type="entry name" value="Glyco_trans_1_4"/>
    <property type="match status" value="1"/>
</dbReference>
<reference evidence="1" key="1">
    <citation type="journal article" date="2014" name="Int. J. Syst. Evol. Microbiol.">
        <title>Complete genome sequence of Corynebacterium casei LMG S-19264T (=DSM 44701T), isolated from a smear-ripened cheese.</title>
        <authorList>
            <consortium name="US DOE Joint Genome Institute (JGI-PGF)"/>
            <person name="Walter F."/>
            <person name="Albersmeier A."/>
            <person name="Kalinowski J."/>
            <person name="Ruckert C."/>
        </authorList>
    </citation>
    <scope>NUCLEOTIDE SEQUENCE</scope>
    <source>
        <strain evidence="1">CGMCC 1.15794</strain>
    </source>
</reference>
<evidence type="ECO:0000313" key="2">
    <source>
        <dbReference type="Proteomes" id="UP000657592"/>
    </source>
</evidence>
<dbReference type="PANTHER" id="PTHR12526">
    <property type="entry name" value="GLYCOSYLTRANSFERASE"/>
    <property type="match status" value="1"/>
</dbReference>
<dbReference type="SUPFAM" id="SSF53756">
    <property type="entry name" value="UDP-Glycosyltransferase/glycogen phosphorylase"/>
    <property type="match status" value="1"/>
</dbReference>
<dbReference type="AlphaFoldDB" id="A0A917MMW3"/>
<reference evidence="1" key="2">
    <citation type="submission" date="2020-09" db="EMBL/GenBank/DDBJ databases">
        <authorList>
            <person name="Sun Q."/>
            <person name="Zhou Y."/>
        </authorList>
    </citation>
    <scope>NUCLEOTIDE SEQUENCE</scope>
    <source>
        <strain evidence="1">CGMCC 1.15794</strain>
    </source>
</reference>